<dbReference type="NCBIfam" id="NF005743">
    <property type="entry name" value="PRK07567.1"/>
    <property type="match status" value="1"/>
</dbReference>
<dbReference type="InterPro" id="IPR044992">
    <property type="entry name" value="ChyE-like"/>
</dbReference>
<reference evidence="2 3" key="1">
    <citation type="journal article" date="2021" name="Int. J. Syst. Evol. Microbiol.">
        <title>Classification of three corynebacterial strains isolated from a small paddock in North Rhine-Westphalia: proposal of &lt;i&gt;Corynebacterium kalinowskii&lt;/i&gt; sp. nov., &lt;i&gt;Corynebacterium comes&lt;/i&gt; sp. nov. and &lt;i&gt;Corynebacterium occultum&lt;/i&gt; sp. nov.</title>
        <authorList>
            <person name="Schaffert L."/>
            <person name="Ruwe M."/>
            <person name="Milse J."/>
            <person name="Hanuschka K."/>
            <person name="Ortseifen V."/>
            <person name="Droste J."/>
            <person name="Brandt D."/>
            <person name="Schl L."/>
            <person name="Kutter Y."/>
            <person name="Vinke S."/>
            <person name="Vieh P."/>
            <person name="Jacob L."/>
            <person name="L N.C."/>
            <person name="Schulte-Berndt E."/>
            <person name="Hain C."/>
            <person name="Linder M."/>
            <person name="Schmidt P."/>
            <person name="Wollenschl L."/>
            <person name="Luttermann T."/>
            <person name="Thieme E."/>
            <person name="Hassa J."/>
            <person name="Haak M."/>
            <person name="Wittchen M."/>
            <person name="Mentz A."/>
            <person name="Persicke M."/>
            <person name="Busche T."/>
            <person name="R C."/>
        </authorList>
    </citation>
    <scope>NUCLEOTIDE SEQUENCE [LARGE SCALE GENOMIC DNA]</scope>
    <source>
        <strain evidence="2 3">2019</strain>
    </source>
</reference>
<dbReference type="PANTHER" id="PTHR42695:SF5">
    <property type="entry name" value="GLUTAMINE AMIDOTRANSFERASE YLR126C-RELATED"/>
    <property type="match status" value="1"/>
</dbReference>
<evidence type="ECO:0000259" key="1">
    <source>
        <dbReference type="Pfam" id="PF00117"/>
    </source>
</evidence>
<dbReference type="Gene3D" id="3.40.50.880">
    <property type="match status" value="1"/>
</dbReference>
<dbReference type="Pfam" id="PF00117">
    <property type="entry name" value="GATase"/>
    <property type="match status" value="1"/>
</dbReference>
<sequence>MSNFLLVSLRSGELADQIAAAELRDFLRATRLDPEELTHVNISDVDISAGDLGEYDGVMVGGSSLNITNRHWDEWQLHVHAELARICAVGVPVFLVCYGASWLTHINGGQIGPTYAEGSGRTVIELTEEGHRDPLCVDMPEMFTSLTGHTESVEKPGKGITVLATGPSCPVQFFRSGEQVWATQFHADMDAEAMKDRMDFYYDYGYFSPDDYHAIVASLPSVDTVWSNRLLKNFVDYCGQPLQTV</sequence>
<dbReference type="EMBL" id="CP046453">
    <property type="protein sequence ID" value="QGU04634.1"/>
    <property type="molecule type" value="Genomic_DNA"/>
</dbReference>
<dbReference type="Proteomes" id="UP000425178">
    <property type="component" value="Chromosome"/>
</dbReference>
<evidence type="ECO:0000313" key="2">
    <source>
        <dbReference type="EMBL" id="QGU04634.1"/>
    </source>
</evidence>
<keyword evidence="3" id="KW-1185">Reference proteome</keyword>
<organism evidence="2 3">
    <name type="scientific">Corynebacterium comes</name>
    <dbReference type="NCBI Taxonomy" id="2675218"/>
    <lineage>
        <taxon>Bacteria</taxon>
        <taxon>Bacillati</taxon>
        <taxon>Actinomycetota</taxon>
        <taxon>Actinomycetes</taxon>
        <taxon>Mycobacteriales</taxon>
        <taxon>Corynebacteriaceae</taxon>
        <taxon>Corynebacterium</taxon>
    </lineage>
</organism>
<dbReference type="RefSeq" id="WP_156228169.1">
    <property type="nucleotide sequence ID" value="NZ_CP046453.1"/>
</dbReference>
<name>A0A6B8VTE5_9CORY</name>
<dbReference type="AlphaFoldDB" id="A0A6B8VTE5"/>
<accession>A0A6B8VTE5</accession>
<dbReference type="InterPro" id="IPR017926">
    <property type="entry name" value="GATASE"/>
</dbReference>
<keyword evidence="2" id="KW-0315">Glutamine amidotransferase</keyword>
<evidence type="ECO:0000313" key="3">
    <source>
        <dbReference type="Proteomes" id="UP000425178"/>
    </source>
</evidence>
<dbReference type="InterPro" id="IPR029062">
    <property type="entry name" value="Class_I_gatase-like"/>
</dbReference>
<dbReference type="CDD" id="cd01741">
    <property type="entry name" value="GATase1_1"/>
    <property type="match status" value="1"/>
</dbReference>
<protein>
    <submittedName>
        <fullName evidence="2">Glutamine amidotransferase</fullName>
    </submittedName>
</protein>
<dbReference type="KEGG" id="ccoe:CETAM_06865"/>
<proteinExistence type="predicted"/>
<dbReference type="GO" id="GO:0005829">
    <property type="term" value="C:cytosol"/>
    <property type="evidence" value="ECO:0007669"/>
    <property type="project" value="TreeGrafter"/>
</dbReference>
<dbReference type="PANTHER" id="PTHR42695">
    <property type="entry name" value="GLUTAMINE AMIDOTRANSFERASE YLR126C-RELATED"/>
    <property type="match status" value="1"/>
</dbReference>
<gene>
    <name evidence="2" type="ORF">CETAM_06865</name>
</gene>
<feature type="domain" description="Glutamine amidotransferase" evidence="1">
    <location>
        <begin position="51"/>
        <end position="193"/>
    </location>
</feature>
<dbReference type="SUPFAM" id="SSF52317">
    <property type="entry name" value="Class I glutamine amidotransferase-like"/>
    <property type="match status" value="1"/>
</dbReference>